<dbReference type="GO" id="GO:0000160">
    <property type="term" value="P:phosphorelay signal transduction system"/>
    <property type="evidence" value="ECO:0007669"/>
    <property type="project" value="InterPro"/>
</dbReference>
<evidence type="ECO:0000256" key="2">
    <source>
        <dbReference type="ARBA" id="ARBA00023125"/>
    </source>
</evidence>
<evidence type="ECO:0000313" key="7">
    <source>
        <dbReference type="Proteomes" id="UP000595349"/>
    </source>
</evidence>
<evidence type="ECO:0000256" key="4">
    <source>
        <dbReference type="PROSITE-ProRule" id="PRU01091"/>
    </source>
</evidence>
<feature type="domain" description="OmpR/PhoB-type" evidence="5">
    <location>
        <begin position="1"/>
        <end position="70"/>
    </location>
</feature>
<feature type="DNA-binding region" description="OmpR/PhoB-type" evidence="4">
    <location>
        <begin position="1"/>
        <end position="70"/>
    </location>
</feature>
<evidence type="ECO:0000313" key="6">
    <source>
        <dbReference type="EMBL" id="QQK80691.1"/>
    </source>
</evidence>
<dbReference type="KEGG" id="scib:HUG20_12815"/>
<dbReference type="InterPro" id="IPR036388">
    <property type="entry name" value="WH-like_DNA-bd_sf"/>
</dbReference>
<keyword evidence="7" id="KW-1185">Reference proteome</keyword>
<evidence type="ECO:0000256" key="3">
    <source>
        <dbReference type="ARBA" id="ARBA00023163"/>
    </source>
</evidence>
<dbReference type="Pfam" id="PF00486">
    <property type="entry name" value="Trans_reg_C"/>
    <property type="match status" value="1"/>
</dbReference>
<dbReference type="GO" id="GO:0003677">
    <property type="term" value="F:DNA binding"/>
    <property type="evidence" value="ECO:0007669"/>
    <property type="project" value="UniProtKB-UniRule"/>
</dbReference>
<gene>
    <name evidence="6" type="ORF">HUG20_12815</name>
</gene>
<dbReference type="InterPro" id="IPR001867">
    <property type="entry name" value="OmpR/PhoB-type_DNA-bd"/>
</dbReference>
<evidence type="ECO:0000256" key="1">
    <source>
        <dbReference type="ARBA" id="ARBA00023015"/>
    </source>
</evidence>
<reference evidence="6 7" key="1">
    <citation type="submission" date="2020-06" db="EMBL/GenBank/DDBJ databases">
        <title>Genomic analysis of Salicibibacter sp. NKC21-4.</title>
        <authorList>
            <person name="Oh Y.J."/>
        </authorList>
    </citation>
    <scope>NUCLEOTIDE SEQUENCE [LARGE SCALE GENOMIC DNA]</scope>
    <source>
        <strain evidence="6 7">NKC21-4</strain>
    </source>
</reference>
<protein>
    <submittedName>
        <fullName evidence="6">Winged helix-turn-helix domain-containing protein</fullName>
    </submittedName>
</protein>
<dbReference type="InterPro" id="IPR016032">
    <property type="entry name" value="Sig_transdc_resp-reg_C-effctor"/>
</dbReference>
<keyword evidence="3" id="KW-0804">Transcription</keyword>
<dbReference type="EMBL" id="CP054706">
    <property type="protein sequence ID" value="QQK80691.1"/>
    <property type="molecule type" value="Genomic_DNA"/>
</dbReference>
<dbReference type="Gene3D" id="1.10.10.10">
    <property type="entry name" value="Winged helix-like DNA-binding domain superfamily/Winged helix DNA-binding domain"/>
    <property type="match status" value="1"/>
</dbReference>
<dbReference type="GO" id="GO:0006355">
    <property type="term" value="P:regulation of DNA-templated transcription"/>
    <property type="evidence" value="ECO:0007669"/>
    <property type="project" value="InterPro"/>
</dbReference>
<accession>A0A7T6ZC52</accession>
<dbReference type="Proteomes" id="UP000595349">
    <property type="component" value="Chromosome"/>
</dbReference>
<evidence type="ECO:0000259" key="5">
    <source>
        <dbReference type="PROSITE" id="PS51755"/>
    </source>
</evidence>
<name>A0A7T6ZC52_9BACI</name>
<dbReference type="RefSeq" id="WP_200085059.1">
    <property type="nucleotide sequence ID" value="NZ_CP054706.1"/>
</dbReference>
<sequence length="70" mass="8359">MSTVLAHIDLEADQIFSKETKGEMFCEKQFYICKYLLLNANQILTNEQIYMKVWKEPFFENDKVLAVHIR</sequence>
<proteinExistence type="predicted"/>
<keyword evidence="2 4" id="KW-0238">DNA-binding</keyword>
<dbReference type="SUPFAM" id="SSF46894">
    <property type="entry name" value="C-terminal effector domain of the bipartite response regulators"/>
    <property type="match status" value="1"/>
</dbReference>
<dbReference type="PROSITE" id="PS51755">
    <property type="entry name" value="OMPR_PHOB"/>
    <property type="match status" value="1"/>
</dbReference>
<keyword evidence="1" id="KW-0805">Transcription regulation</keyword>
<dbReference type="AlphaFoldDB" id="A0A7T6ZC52"/>
<organism evidence="6 7">
    <name type="scientific">Salicibibacter cibi</name>
    <dbReference type="NCBI Taxonomy" id="2743001"/>
    <lineage>
        <taxon>Bacteria</taxon>
        <taxon>Bacillati</taxon>
        <taxon>Bacillota</taxon>
        <taxon>Bacilli</taxon>
        <taxon>Bacillales</taxon>
        <taxon>Bacillaceae</taxon>
        <taxon>Salicibibacter</taxon>
    </lineage>
</organism>